<dbReference type="Pfam" id="PF00583">
    <property type="entry name" value="Acetyltransf_1"/>
    <property type="match status" value="1"/>
</dbReference>
<keyword evidence="5" id="KW-1185">Reference proteome</keyword>
<name>A0A1A9I8P3_9BACT</name>
<evidence type="ECO:0000259" key="3">
    <source>
        <dbReference type="PROSITE" id="PS51186"/>
    </source>
</evidence>
<protein>
    <recommendedName>
        <fullName evidence="3">N-acetyltransferase domain-containing protein</fullName>
    </recommendedName>
</protein>
<dbReference type="AlphaFoldDB" id="A0A1A9I8P3"/>
<organism evidence="4 5">
    <name type="scientific">Niabella ginsenosidivorans</name>
    <dbReference type="NCBI Taxonomy" id="1176587"/>
    <lineage>
        <taxon>Bacteria</taxon>
        <taxon>Pseudomonadati</taxon>
        <taxon>Bacteroidota</taxon>
        <taxon>Chitinophagia</taxon>
        <taxon>Chitinophagales</taxon>
        <taxon>Chitinophagaceae</taxon>
        <taxon>Niabella</taxon>
    </lineage>
</organism>
<evidence type="ECO:0000256" key="2">
    <source>
        <dbReference type="ARBA" id="ARBA00023315"/>
    </source>
</evidence>
<dbReference type="InterPro" id="IPR016181">
    <property type="entry name" value="Acyl_CoA_acyltransferase"/>
</dbReference>
<evidence type="ECO:0000256" key="1">
    <source>
        <dbReference type="ARBA" id="ARBA00022679"/>
    </source>
</evidence>
<dbReference type="CDD" id="cd04301">
    <property type="entry name" value="NAT_SF"/>
    <property type="match status" value="1"/>
</dbReference>
<dbReference type="STRING" id="1176587.A8C56_14065"/>
<dbReference type="Proteomes" id="UP000077667">
    <property type="component" value="Chromosome"/>
</dbReference>
<dbReference type="PANTHER" id="PTHR43877">
    <property type="entry name" value="AMINOALKYLPHOSPHONATE N-ACETYLTRANSFERASE-RELATED-RELATED"/>
    <property type="match status" value="1"/>
</dbReference>
<dbReference type="PROSITE" id="PS51186">
    <property type="entry name" value="GNAT"/>
    <property type="match status" value="1"/>
</dbReference>
<keyword evidence="1" id="KW-0808">Transferase</keyword>
<evidence type="ECO:0000313" key="5">
    <source>
        <dbReference type="Proteomes" id="UP000077667"/>
    </source>
</evidence>
<accession>A0A1A9I8P3</accession>
<keyword evidence="2" id="KW-0012">Acyltransferase</keyword>
<proteinExistence type="predicted"/>
<dbReference type="EMBL" id="CP015772">
    <property type="protein sequence ID" value="ANH83943.1"/>
    <property type="molecule type" value="Genomic_DNA"/>
</dbReference>
<dbReference type="KEGG" id="nia:A8C56_14065"/>
<evidence type="ECO:0000313" key="4">
    <source>
        <dbReference type="EMBL" id="ANH83943.1"/>
    </source>
</evidence>
<sequence length="142" mass="15871">MIRGYREEDLNAVTGLTNQLGYPTTVDEMQQRMLRLSGKEDYRTVVAAVNGEVAGYAGLIKGFCWEKNGCFVRIQALVVNSNYRQTGIGKKLIASTEQWAKAIHAKALILNCGINPEREGARLFYPKIGFEATSKGYYRTID</sequence>
<dbReference type="InterPro" id="IPR000182">
    <property type="entry name" value="GNAT_dom"/>
</dbReference>
<gene>
    <name evidence="4" type="ORF">A8C56_14065</name>
</gene>
<reference evidence="4 5" key="1">
    <citation type="submission" date="2016-05" db="EMBL/GenBank/DDBJ databases">
        <title>Niabella ginsenosidivorans BS26 whole genome sequencing.</title>
        <authorList>
            <person name="Im W.T."/>
            <person name="Siddiqi M.Z."/>
        </authorList>
    </citation>
    <scope>NUCLEOTIDE SEQUENCE [LARGE SCALE GENOMIC DNA]</scope>
    <source>
        <strain evidence="4 5">BS26</strain>
    </source>
</reference>
<feature type="domain" description="N-acetyltransferase" evidence="3">
    <location>
        <begin position="1"/>
        <end position="142"/>
    </location>
</feature>
<dbReference type="Gene3D" id="3.40.630.30">
    <property type="match status" value="1"/>
</dbReference>
<dbReference type="GO" id="GO:0016747">
    <property type="term" value="F:acyltransferase activity, transferring groups other than amino-acyl groups"/>
    <property type="evidence" value="ECO:0007669"/>
    <property type="project" value="InterPro"/>
</dbReference>
<dbReference type="InterPro" id="IPR050832">
    <property type="entry name" value="Bact_Acetyltransf"/>
</dbReference>
<dbReference type="SUPFAM" id="SSF55729">
    <property type="entry name" value="Acyl-CoA N-acyltransferases (Nat)"/>
    <property type="match status" value="1"/>
</dbReference>